<evidence type="ECO:0000256" key="1">
    <source>
        <dbReference type="SAM" id="Phobius"/>
    </source>
</evidence>
<keyword evidence="1" id="KW-0812">Transmembrane</keyword>
<gene>
    <name evidence="2" type="ORF">BSTOLATCC_MIC61126</name>
</gene>
<keyword evidence="3" id="KW-1185">Reference proteome</keyword>
<keyword evidence="1" id="KW-0472">Membrane</keyword>
<evidence type="ECO:0000313" key="3">
    <source>
        <dbReference type="Proteomes" id="UP001162131"/>
    </source>
</evidence>
<comment type="caution">
    <text evidence="2">The sequence shown here is derived from an EMBL/GenBank/DDBJ whole genome shotgun (WGS) entry which is preliminary data.</text>
</comment>
<reference evidence="2" key="1">
    <citation type="submission" date="2021-09" db="EMBL/GenBank/DDBJ databases">
        <authorList>
            <consortium name="AG Swart"/>
            <person name="Singh M."/>
            <person name="Singh A."/>
            <person name="Seah K."/>
            <person name="Emmerich C."/>
        </authorList>
    </citation>
    <scope>NUCLEOTIDE SEQUENCE</scope>
    <source>
        <strain evidence="2">ATCC30299</strain>
    </source>
</reference>
<feature type="transmembrane region" description="Helical" evidence="1">
    <location>
        <begin position="20"/>
        <end position="45"/>
    </location>
</feature>
<name>A0AAU9KKC6_9CILI</name>
<feature type="transmembrane region" description="Helical" evidence="1">
    <location>
        <begin position="66"/>
        <end position="89"/>
    </location>
</feature>
<organism evidence="2 3">
    <name type="scientific">Blepharisma stoltei</name>
    <dbReference type="NCBI Taxonomy" id="1481888"/>
    <lineage>
        <taxon>Eukaryota</taxon>
        <taxon>Sar</taxon>
        <taxon>Alveolata</taxon>
        <taxon>Ciliophora</taxon>
        <taxon>Postciliodesmatophora</taxon>
        <taxon>Heterotrichea</taxon>
        <taxon>Heterotrichida</taxon>
        <taxon>Blepharismidae</taxon>
        <taxon>Blepharisma</taxon>
    </lineage>
</organism>
<evidence type="ECO:0000313" key="2">
    <source>
        <dbReference type="EMBL" id="CAG9334514.1"/>
    </source>
</evidence>
<dbReference type="EMBL" id="CAJZBQ010000058">
    <property type="protein sequence ID" value="CAG9334514.1"/>
    <property type="molecule type" value="Genomic_DNA"/>
</dbReference>
<proteinExistence type="predicted"/>
<accession>A0AAU9KKC6</accession>
<protein>
    <submittedName>
        <fullName evidence="2">Uncharacterized protein</fullName>
    </submittedName>
</protein>
<feature type="transmembrane region" description="Helical" evidence="1">
    <location>
        <begin position="101"/>
        <end position="118"/>
    </location>
</feature>
<keyword evidence="1" id="KW-1133">Transmembrane helix</keyword>
<dbReference type="Proteomes" id="UP001162131">
    <property type="component" value="Unassembled WGS sequence"/>
</dbReference>
<sequence>MAWRSCNVKSLRFISGSMFISTLLCLKGHFVFGILLLVTCFLFVLISSSNLKSKSRPVVTCLLKSFSSFAICLDLLDLISCLSLNFSYFSDNCILSCSVRRLLSLSLSILQMMFFLIVKSLRKSLWYEFFDENLLRFSVERLVKLVFMTGFRETVEGNEIKVFLWEVELSRDSFGLLIKEEIEQLFPIAFKVKPVWEFTSFDIVFYKKLLF</sequence>
<dbReference type="AlphaFoldDB" id="A0AAU9KKC6"/>